<dbReference type="OrthoDB" id="8605640at2"/>
<dbReference type="KEGG" id="mpc:Mar181_1818"/>
<dbReference type="EMBL" id="CP002771">
    <property type="protein sequence ID" value="AEF54856.1"/>
    <property type="molecule type" value="Genomic_DNA"/>
</dbReference>
<evidence type="ECO:0000313" key="2">
    <source>
        <dbReference type="Proteomes" id="UP000009230"/>
    </source>
</evidence>
<evidence type="ECO:0000313" key="1">
    <source>
        <dbReference type="EMBL" id="AEF54856.1"/>
    </source>
</evidence>
<name>F6D149_MARPP</name>
<dbReference type="HOGENOM" id="CLU_077371_1_0_6"/>
<gene>
    <name evidence="1" type="ordered locus">Mar181_1818</name>
</gene>
<dbReference type="Proteomes" id="UP000009230">
    <property type="component" value="Chromosome"/>
</dbReference>
<accession>F6D149</accession>
<sequence>MTPRVVNDKMVFRLQHCDNEVNSDFNSTEGLEEICKMIEEGVEHSPALFRLLARYLEAKAMSHWFHGGDLETFKNLCYNIFKLKYIGNHTPYNSFETHNINSESAIFILSDYEPLIDWLGHRMDEIELDPAKTDIVKEGAFTRLQNILAWQGQLDVLGERAERFVSNPPTNGIKVYLIDQQFYLALAKGDVQGMEAVIKELVSPRKMNHRKGWDSSAYMQGLVVPSALKYSKLAIRYGYELNVDSPHLPKEWLPVNRLVCYEDEFDFMKKYEV</sequence>
<protein>
    <submittedName>
        <fullName evidence="1">Uncharacterized protein</fullName>
    </submittedName>
</protein>
<dbReference type="RefSeq" id="WP_013796331.1">
    <property type="nucleotide sequence ID" value="NC_015559.1"/>
</dbReference>
<dbReference type="eggNOG" id="ENOG5032Z5H">
    <property type="taxonomic scope" value="Bacteria"/>
</dbReference>
<reference evidence="1 2" key="1">
    <citation type="journal article" date="2012" name="Stand. Genomic Sci.">
        <title>Complete genome sequence of Marinomonas posidonica type strain (IVIA-Po-181(T)).</title>
        <authorList>
            <person name="Lucas-Elio P."/>
            <person name="Goodwin L."/>
            <person name="Woyke T."/>
            <person name="Pitluck S."/>
            <person name="Nolan M."/>
            <person name="Kyrpides N.C."/>
            <person name="Detter J.C."/>
            <person name="Copeland A."/>
            <person name="Lu M."/>
            <person name="Bruce D."/>
            <person name="Detter C."/>
            <person name="Tapia R."/>
            <person name="Han S."/>
            <person name="Land M.L."/>
            <person name="Ivanova N."/>
            <person name="Mikhailova N."/>
            <person name="Johnston A.W."/>
            <person name="Sanchez-Amat A."/>
        </authorList>
    </citation>
    <scope>NUCLEOTIDE SEQUENCE [LARGE SCALE GENOMIC DNA]</scope>
    <source>
        <strain evidence="2">CECT 7376 / NCIMB 14433 / IVIA-Po-181</strain>
    </source>
</reference>
<dbReference type="STRING" id="491952.Mar181_1818"/>
<organism evidence="1 2">
    <name type="scientific">Marinomonas posidonica (strain CECT 7376 / NCIMB 14433 / IVIA-Po-181)</name>
    <dbReference type="NCBI Taxonomy" id="491952"/>
    <lineage>
        <taxon>Bacteria</taxon>
        <taxon>Pseudomonadati</taxon>
        <taxon>Pseudomonadota</taxon>
        <taxon>Gammaproteobacteria</taxon>
        <taxon>Oceanospirillales</taxon>
        <taxon>Oceanospirillaceae</taxon>
        <taxon>Marinomonas</taxon>
    </lineage>
</organism>
<dbReference type="AlphaFoldDB" id="F6D149"/>
<dbReference type="Pfam" id="PF15575">
    <property type="entry name" value="Imm49"/>
    <property type="match status" value="1"/>
</dbReference>
<dbReference type="InterPro" id="IPR029074">
    <property type="entry name" value="Imm49"/>
</dbReference>
<proteinExistence type="predicted"/>
<keyword evidence="2" id="KW-1185">Reference proteome</keyword>